<evidence type="ECO:0000256" key="10">
    <source>
        <dbReference type="ARBA" id="ARBA00023163"/>
    </source>
</evidence>
<dbReference type="PANTHER" id="PTHR33238">
    <property type="entry name" value="IRON (METAL) DEPENDENT REPRESSOR, DTXR FAMILY"/>
    <property type="match status" value="1"/>
</dbReference>
<dbReference type="SMART" id="SM00529">
    <property type="entry name" value="HTH_DTXR"/>
    <property type="match status" value="1"/>
</dbReference>
<name>H9UGH8_SPIAZ</name>
<evidence type="ECO:0000256" key="3">
    <source>
        <dbReference type="ARBA" id="ARBA00011738"/>
    </source>
</evidence>
<dbReference type="Pfam" id="PF02742">
    <property type="entry name" value="Fe_dep_repr_C"/>
    <property type="match status" value="1"/>
</dbReference>
<dbReference type="InterPro" id="IPR050536">
    <property type="entry name" value="DtxR_MntR_Metal-Reg"/>
</dbReference>
<evidence type="ECO:0000256" key="11">
    <source>
        <dbReference type="ARBA" id="ARBA00023211"/>
    </source>
</evidence>
<sequence length="223" mass="24629">MPSSTVEQYIKIIYLQAERSRRSLVQMKELAAEMGVTPGTATSMVKHLAERGLILYVPRKGVELTDAGRSLALTMVRRHRLIETFLEQVLGYDWSEVHDDAERLEHAVSEQFVDRIDAYLGNPEFDPHGDPIPTADGAIERHETCPLSRCQPGQRVEIRRIGNTDSSVLSLMKEYQVMPGEVFTLVDSSAAGGTVSLQHDSSAAVRTIGLDLGSRIQVAVLAD</sequence>
<dbReference type="SMART" id="SM00899">
    <property type="entry name" value="FeoA"/>
    <property type="match status" value="1"/>
</dbReference>
<dbReference type="GO" id="GO:0046983">
    <property type="term" value="F:protein dimerization activity"/>
    <property type="evidence" value="ECO:0007669"/>
    <property type="project" value="InterPro"/>
</dbReference>
<evidence type="ECO:0000256" key="1">
    <source>
        <dbReference type="ARBA" id="ARBA00004496"/>
    </source>
</evidence>
<comment type="subcellular location">
    <subcellularLocation>
        <location evidence="1">Cytoplasm</location>
    </subcellularLocation>
</comment>
<evidence type="ECO:0000259" key="14">
    <source>
        <dbReference type="PROSITE" id="PS50944"/>
    </source>
</evidence>
<dbReference type="GO" id="GO:0045892">
    <property type="term" value="P:negative regulation of DNA-templated transcription"/>
    <property type="evidence" value="ECO:0007669"/>
    <property type="project" value="TreeGrafter"/>
</dbReference>
<evidence type="ECO:0000256" key="7">
    <source>
        <dbReference type="ARBA" id="ARBA00023015"/>
    </source>
</evidence>
<keyword evidence="8" id="KW-0238">DNA-binding</keyword>
<dbReference type="Proteomes" id="UP000007383">
    <property type="component" value="Chromosome"/>
</dbReference>
<evidence type="ECO:0000256" key="13">
    <source>
        <dbReference type="ARBA" id="ARBA00032593"/>
    </source>
</evidence>
<dbReference type="InterPro" id="IPR007167">
    <property type="entry name" value="Fe-transptr_FeoA-like"/>
</dbReference>
<dbReference type="GO" id="GO:0005737">
    <property type="term" value="C:cytoplasm"/>
    <property type="evidence" value="ECO:0007669"/>
    <property type="project" value="UniProtKB-SubCell"/>
</dbReference>
<keyword evidence="5" id="KW-0963">Cytoplasm</keyword>
<dbReference type="EMBL" id="CP003282">
    <property type="protein sequence ID" value="AFG36621.1"/>
    <property type="molecule type" value="Genomic_DNA"/>
</dbReference>
<dbReference type="STRING" id="889378.Spiaf_0518"/>
<dbReference type="InterPro" id="IPR036390">
    <property type="entry name" value="WH_DNA-bd_sf"/>
</dbReference>
<dbReference type="RefSeq" id="WP_014454618.1">
    <property type="nucleotide sequence ID" value="NC_017098.1"/>
</dbReference>
<dbReference type="PROSITE" id="PS50944">
    <property type="entry name" value="HTH_DTXR"/>
    <property type="match status" value="1"/>
</dbReference>
<evidence type="ECO:0000256" key="8">
    <source>
        <dbReference type="ARBA" id="ARBA00023125"/>
    </source>
</evidence>
<dbReference type="SUPFAM" id="SSF46785">
    <property type="entry name" value="Winged helix' DNA-binding domain"/>
    <property type="match status" value="1"/>
</dbReference>
<keyword evidence="7" id="KW-0805">Transcription regulation</keyword>
<dbReference type="Gene3D" id="1.10.10.10">
    <property type="entry name" value="Winged helix-like DNA-binding domain superfamily/Winged helix DNA-binding domain"/>
    <property type="match status" value="1"/>
</dbReference>
<dbReference type="GO" id="GO:0046914">
    <property type="term" value="F:transition metal ion binding"/>
    <property type="evidence" value="ECO:0007669"/>
    <property type="project" value="InterPro"/>
</dbReference>
<keyword evidence="16" id="KW-1185">Reference proteome</keyword>
<evidence type="ECO:0000313" key="16">
    <source>
        <dbReference type="Proteomes" id="UP000007383"/>
    </source>
</evidence>
<accession>H9UGH8</accession>
<dbReference type="InterPro" id="IPR022687">
    <property type="entry name" value="HTH_DTXR"/>
</dbReference>
<dbReference type="SUPFAM" id="SSF50037">
    <property type="entry name" value="C-terminal domain of transcriptional repressors"/>
    <property type="match status" value="1"/>
</dbReference>
<comment type="function">
    <text evidence="12">In the presence of manganese, represses expression of mntH and mntS. Up-regulates expression of mntP.</text>
</comment>
<dbReference type="InterPro" id="IPR036421">
    <property type="entry name" value="Fe_dep_repressor_sf"/>
</dbReference>
<dbReference type="OrthoDB" id="9791355at2"/>
<dbReference type="InterPro" id="IPR036388">
    <property type="entry name" value="WH-like_DNA-bd_sf"/>
</dbReference>
<dbReference type="SUPFAM" id="SSF47979">
    <property type="entry name" value="Iron-dependent repressor protein, dimerization domain"/>
    <property type="match status" value="1"/>
</dbReference>
<evidence type="ECO:0000313" key="15">
    <source>
        <dbReference type="EMBL" id="AFG36621.1"/>
    </source>
</evidence>
<dbReference type="GO" id="GO:0003677">
    <property type="term" value="F:DNA binding"/>
    <property type="evidence" value="ECO:0007669"/>
    <property type="project" value="UniProtKB-KW"/>
</dbReference>
<dbReference type="PANTHER" id="PTHR33238:SF11">
    <property type="entry name" value="TRANSCRIPTIONAL REGULATOR MNTR"/>
    <property type="match status" value="1"/>
</dbReference>
<evidence type="ECO:0000256" key="6">
    <source>
        <dbReference type="ARBA" id="ARBA00022491"/>
    </source>
</evidence>
<keyword evidence="10" id="KW-0804">Transcription</keyword>
<dbReference type="InterPro" id="IPR008988">
    <property type="entry name" value="Transcriptional_repressor_C"/>
</dbReference>
<feature type="domain" description="HTH dtxR-type" evidence="14">
    <location>
        <begin position="1"/>
        <end position="65"/>
    </location>
</feature>
<keyword evidence="9" id="KW-0010">Activator</keyword>
<dbReference type="Pfam" id="PF04023">
    <property type="entry name" value="FeoA"/>
    <property type="match status" value="1"/>
</dbReference>
<dbReference type="eggNOG" id="COG1321">
    <property type="taxonomic scope" value="Bacteria"/>
</dbReference>
<dbReference type="InterPro" id="IPR001367">
    <property type="entry name" value="Fe_dep_repressor"/>
</dbReference>
<reference evidence="16" key="1">
    <citation type="journal article" date="2013" name="Stand. Genomic Sci.">
        <title>Complete genome sequence of the halophilic bacterium Spirochaeta africana type strain (Z-7692(T)) from the alkaline Lake Magadi in the East African Rift.</title>
        <authorList>
            <person name="Liolos K."/>
            <person name="Abt B."/>
            <person name="Scheuner C."/>
            <person name="Teshima H."/>
            <person name="Held B."/>
            <person name="Lapidus A."/>
            <person name="Nolan M."/>
            <person name="Lucas S."/>
            <person name="Deshpande S."/>
            <person name="Cheng J.F."/>
            <person name="Tapia R."/>
            <person name="Goodwin L.A."/>
            <person name="Pitluck S."/>
            <person name="Pagani I."/>
            <person name="Ivanova N."/>
            <person name="Mavromatis K."/>
            <person name="Mikhailova N."/>
            <person name="Huntemann M."/>
            <person name="Pati A."/>
            <person name="Chen A."/>
            <person name="Palaniappan K."/>
            <person name="Land M."/>
            <person name="Rohde M."/>
            <person name="Tindall B.J."/>
            <person name="Detter J.C."/>
            <person name="Goker M."/>
            <person name="Bristow J."/>
            <person name="Eisen J.A."/>
            <person name="Markowitz V."/>
            <person name="Hugenholtz P."/>
            <person name="Woyke T."/>
            <person name="Klenk H.P."/>
            <person name="Kyrpides N.C."/>
        </authorList>
    </citation>
    <scope>NUCLEOTIDE SEQUENCE</scope>
    <source>
        <strain evidence="16">ATCC 700263 / DSM 8902 / Z-7692</strain>
    </source>
</reference>
<protein>
    <recommendedName>
        <fullName evidence="4">Transcriptional regulator MntR</fullName>
    </recommendedName>
    <alternativeName>
        <fullName evidence="13">Manganese transport regulator</fullName>
    </alternativeName>
</protein>
<keyword evidence="6" id="KW-0678">Repressor</keyword>
<evidence type="ECO:0000256" key="4">
    <source>
        <dbReference type="ARBA" id="ARBA00022386"/>
    </source>
</evidence>
<dbReference type="GO" id="GO:0003700">
    <property type="term" value="F:DNA-binding transcription factor activity"/>
    <property type="evidence" value="ECO:0007669"/>
    <property type="project" value="InterPro"/>
</dbReference>
<dbReference type="PATRIC" id="fig|889378.3.peg.529"/>
<keyword evidence="11" id="KW-0464">Manganese</keyword>
<evidence type="ECO:0000256" key="2">
    <source>
        <dbReference type="ARBA" id="ARBA00007871"/>
    </source>
</evidence>
<dbReference type="Pfam" id="PF01325">
    <property type="entry name" value="Fe_dep_repress"/>
    <property type="match status" value="1"/>
</dbReference>
<comment type="similarity">
    <text evidence="2">Belongs to the DtxR/MntR family.</text>
</comment>
<gene>
    <name evidence="15" type="ordered locus">Spiaf_0518</name>
</gene>
<dbReference type="HOGENOM" id="CLU_069532_0_2_12"/>
<dbReference type="KEGG" id="sfc:Spiaf_0518"/>
<proteinExistence type="inferred from homology"/>
<dbReference type="AlphaFoldDB" id="H9UGH8"/>
<dbReference type="InterPro" id="IPR022689">
    <property type="entry name" value="Iron_dep_repressor"/>
</dbReference>
<organism evidence="15 16">
    <name type="scientific">Spirochaeta africana (strain ATCC 700263 / DSM 8902 / Z-7692)</name>
    <dbReference type="NCBI Taxonomy" id="889378"/>
    <lineage>
        <taxon>Bacteria</taxon>
        <taxon>Pseudomonadati</taxon>
        <taxon>Spirochaetota</taxon>
        <taxon>Spirochaetia</taxon>
        <taxon>Spirochaetales</taxon>
        <taxon>Spirochaetaceae</taxon>
        <taxon>Spirochaeta</taxon>
    </lineage>
</organism>
<comment type="subunit">
    <text evidence="3">Homodimer.</text>
</comment>
<evidence type="ECO:0000256" key="9">
    <source>
        <dbReference type="ARBA" id="ARBA00023159"/>
    </source>
</evidence>
<evidence type="ECO:0000256" key="5">
    <source>
        <dbReference type="ARBA" id="ARBA00022490"/>
    </source>
</evidence>
<evidence type="ECO:0000256" key="12">
    <source>
        <dbReference type="ARBA" id="ARBA00025185"/>
    </source>
</evidence>